<dbReference type="GO" id="GO:0071978">
    <property type="term" value="P:bacterial-type flagellum-dependent swarming motility"/>
    <property type="evidence" value="ECO:0007669"/>
    <property type="project" value="TreeGrafter"/>
</dbReference>
<dbReference type="InterPro" id="IPR020013">
    <property type="entry name" value="Flagellar_FlgE/F/G"/>
</dbReference>
<accession>A0A644WX70</accession>
<evidence type="ECO:0000259" key="3">
    <source>
        <dbReference type="Pfam" id="PF06429"/>
    </source>
</evidence>
<dbReference type="InterPro" id="IPR037925">
    <property type="entry name" value="FlgE/F/G-like"/>
</dbReference>
<keyword evidence="5" id="KW-0969">Cilium</keyword>
<dbReference type="AlphaFoldDB" id="A0A644WX70"/>
<dbReference type="InterPro" id="IPR053967">
    <property type="entry name" value="LlgE_F_G-like_D1"/>
</dbReference>
<evidence type="ECO:0000259" key="2">
    <source>
        <dbReference type="Pfam" id="PF00460"/>
    </source>
</evidence>
<organism evidence="5">
    <name type="scientific">bioreactor metagenome</name>
    <dbReference type="NCBI Taxonomy" id="1076179"/>
    <lineage>
        <taxon>unclassified sequences</taxon>
        <taxon>metagenomes</taxon>
        <taxon>ecological metagenomes</taxon>
    </lineage>
</organism>
<dbReference type="EMBL" id="VSSQ01001435">
    <property type="protein sequence ID" value="MPM08297.1"/>
    <property type="molecule type" value="Genomic_DNA"/>
</dbReference>
<dbReference type="PANTHER" id="PTHR30435">
    <property type="entry name" value="FLAGELLAR PROTEIN"/>
    <property type="match status" value="1"/>
</dbReference>
<feature type="domain" description="Flagellar hook protein FlgE/F/G-like D1" evidence="4">
    <location>
        <begin position="87"/>
        <end position="116"/>
    </location>
</feature>
<dbReference type="InterPro" id="IPR010930">
    <property type="entry name" value="Flg_bb/hook_C_dom"/>
</dbReference>
<gene>
    <name evidence="5" type="primary">flgG_15</name>
    <name evidence="5" type="ORF">SDC9_54609</name>
</gene>
<dbReference type="SUPFAM" id="SSF117143">
    <property type="entry name" value="Flagellar hook protein flgE"/>
    <property type="match status" value="1"/>
</dbReference>
<feature type="domain" description="Flagellar basal-body/hook protein C-terminal" evidence="3">
    <location>
        <begin position="208"/>
        <end position="253"/>
    </location>
</feature>
<comment type="caution">
    <text evidence="5">The sequence shown here is derived from an EMBL/GenBank/DDBJ whole genome shotgun (WGS) entry which is preliminary data.</text>
</comment>
<keyword evidence="5" id="KW-0282">Flagellum</keyword>
<feature type="domain" description="Flagellar basal body rod protein N-terminal" evidence="2">
    <location>
        <begin position="7"/>
        <end position="35"/>
    </location>
</feature>
<dbReference type="Pfam" id="PF22692">
    <property type="entry name" value="LlgE_F_G_D1"/>
    <property type="match status" value="1"/>
</dbReference>
<dbReference type="PANTHER" id="PTHR30435:SF19">
    <property type="entry name" value="FLAGELLAR BASAL-BODY ROD PROTEIN FLGG"/>
    <property type="match status" value="1"/>
</dbReference>
<evidence type="ECO:0000313" key="5">
    <source>
        <dbReference type="EMBL" id="MPM08297.1"/>
    </source>
</evidence>
<proteinExistence type="inferred from homology"/>
<evidence type="ECO:0000259" key="4">
    <source>
        <dbReference type="Pfam" id="PF22692"/>
    </source>
</evidence>
<keyword evidence="5" id="KW-0966">Cell projection</keyword>
<name>A0A644WX70_9ZZZZ</name>
<protein>
    <submittedName>
        <fullName evidence="5">Flagellar basal-body rod protein FlgG</fullName>
    </submittedName>
</protein>
<sequence>MNSSFFTAAVGAAQQQYRMNVQANNIANVNTYGFKAQKPTFASLMYGNVNGINGQQLPRGSGAKMAMDGTDFSGGALANTGRAQDYAIIGEGFFGLYDPTSGEVSYTRDGSFTLSEFHRQKRTDDGSEAELDENGQPVMETVYMLSDGLGRFVLNNRGAVTEVTDPEAKQSVGVFDFTNTDGMTRTSENRYIPTNKNGQVRFGTGTVQQGSLEASNTDLAEQITKVIEAQRSFSYNLKMVTTSDELESTVNNLRS</sequence>
<dbReference type="Pfam" id="PF00460">
    <property type="entry name" value="Flg_bb_rod"/>
    <property type="match status" value="1"/>
</dbReference>
<reference evidence="5" key="1">
    <citation type="submission" date="2019-08" db="EMBL/GenBank/DDBJ databases">
        <authorList>
            <person name="Kucharzyk K."/>
            <person name="Murdoch R.W."/>
            <person name="Higgins S."/>
            <person name="Loffler F."/>
        </authorList>
    </citation>
    <scope>NUCLEOTIDE SEQUENCE</scope>
</reference>
<comment type="similarity">
    <text evidence="1">Belongs to the flagella basal body rod proteins family.</text>
</comment>
<dbReference type="Pfam" id="PF06429">
    <property type="entry name" value="Flg_bbr_C"/>
    <property type="match status" value="1"/>
</dbReference>
<dbReference type="NCBIfam" id="TIGR03506">
    <property type="entry name" value="FlgEFG_subfam"/>
    <property type="match status" value="1"/>
</dbReference>
<dbReference type="InterPro" id="IPR001444">
    <property type="entry name" value="Flag_bb_rod_N"/>
</dbReference>
<dbReference type="GO" id="GO:0009288">
    <property type="term" value="C:bacterial-type flagellum"/>
    <property type="evidence" value="ECO:0007669"/>
    <property type="project" value="TreeGrafter"/>
</dbReference>
<evidence type="ECO:0000256" key="1">
    <source>
        <dbReference type="ARBA" id="ARBA00009677"/>
    </source>
</evidence>